<dbReference type="GO" id="GO:0004784">
    <property type="term" value="F:superoxide dismutase activity"/>
    <property type="evidence" value="ECO:0007669"/>
    <property type="project" value="UniProtKB-EC"/>
</dbReference>
<keyword evidence="3 5" id="KW-0479">Metal-binding</keyword>
<evidence type="ECO:0000256" key="4">
    <source>
        <dbReference type="ARBA" id="ARBA00023002"/>
    </source>
</evidence>
<dbReference type="STRING" id="322095.HMPREF3185_01666"/>
<dbReference type="InterPro" id="IPR001189">
    <property type="entry name" value="Mn/Fe_SOD"/>
</dbReference>
<evidence type="ECO:0000256" key="1">
    <source>
        <dbReference type="ARBA" id="ARBA00008714"/>
    </source>
</evidence>
<dbReference type="GO" id="GO:0046872">
    <property type="term" value="F:metal ion binding"/>
    <property type="evidence" value="ECO:0007669"/>
    <property type="project" value="UniProtKB-KW"/>
</dbReference>
<keyword evidence="4 6" id="KW-0560">Oxidoreductase</keyword>
<dbReference type="GO" id="GO:0005737">
    <property type="term" value="C:cytoplasm"/>
    <property type="evidence" value="ECO:0007669"/>
    <property type="project" value="TreeGrafter"/>
</dbReference>
<feature type="binding site" evidence="5">
    <location>
        <position position="68"/>
    </location>
    <ligand>
        <name>Mn(2+)</name>
        <dbReference type="ChEBI" id="CHEBI:29035"/>
    </ligand>
</feature>
<dbReference type="Pfam" id="PF02777">
    <property type="entry name" value="Sod_Fe_C"/>
    <property type="match status" value="1"/>
</dbReference>
<comment type="function">
    <text evidence="6">Destroys radicals which are normally produced within the cells and which are toxic to biological systems.</text>
</comment>
<dbReference type="Pfam" id="PF00081">
    <property type="entry name" value="Sod_Fe_N"/>
    <property type="match status" value="1"/>
</dbReference>
<organism evidence="10 11">
    <name type="scientific">Porphyromonas somerae</name>
    <dbReference type="NCBI Taxonomy" id="322095"/>
    <lineage>
        <taxon>Bacteria</taxon>
        <taxon>Pseudomonadati</taxon>
        <taxon>Bacteroidota</taxon>
        <taxon>Bacteroidia</taxon>
        <taxon>Bacteroidales</taxon>
        <taxon>Porphyromonadaceae</taxon>
        <taxon>Porphyromonas</taxon>
    </lineage>
</organism>
<dbReference type="EMBL" id="LSDK01000117">
    <property type="protein sequence ID" value="KXB74591.1"/>
    <property type="molecule type" value="Genomic_DNA"/>
</dbReference>
<reference evidence="11" key="1">
    <citation type="submission" date="2016-01" db="EMBL/GenBank/DDBJ databases">
        <authorList>
            <person name="Mitreva M."/>
            <person name="Pepin K.H."/>
            <person name="Mihindukulasuriya K.A."/>
            <person name="Fulton R."/>
            <person name="Fronick C."/>
            <person name="O'Laughlin M."/>
            <person name="Miner T."/>
            <person name="Herter B."/>
            <person name="Rosa B.A."/>
            <person name="Cordes M."/>
            <person name="Tomlinson C."/>
            <person name="Wollam A."/>
            <person name="Palsikar V.B."/>
            <person name="Mardis E.R."/>
            <person name="Wilson R.K."/>
        </authorList>
    </citation>
    <scope>NUCLEOTIDE SEQUENCE [LARGE SCALE GENOMIC DNA]</scope>
    <source>
        <strain evidence="11">KA00683</strain>
    </source>
</reference>
<dbReference type="InterPro" id="IPR019833">
    <property type="entry name" value="Mn/Fe_SOD_BS"/>
</dbReference>
<keyword evidence="11" id="KW-1185">Reference proteome</keyword>
<evidence type="ECO:0000313" key="11">
    <source>
        <dbReference type="Proteomes" id="UP000070224"/>
    </source>
</evidence>
<feature type="domain" description="Manganese/iron superoxide dismutase C-terminal" evidence="9">
    <location>
        <begin position="133"/>
        <end position="233"/>
    </location>
</feature>
<sequence>MRIRSLALLLTGALAISSLSAQTKTTKATATAPAATAEPAKPPFQLFALPYATDALAPVISQRTVKLHYGKHVVGYLDKLNKLVRENDIKERDLVRLVRFSSGAIFDNAGQLLNHLLYFKQFRPYEAGRVTEPQGALRAALLRSYKDFDAFKADFEKAGGEIFGSGWLWLSTDEAGDIYVEKTSNAGTPVTRGRVPLLAIDIWEHAYYLDYENRRADHLRAIWQIIDWEVVGRRYEARAKGVQL</sequence>
<dbReference type="InterPro" id="IPR019832">
    <property type="entry name" value="Mn/Fe_SOD_C"/>
</dbReference>
<evidence type="ECO:0000256" key="7">
    <source>
        <dbReference type="SAM" id="SignalP"/>
    </source>
</evidence>
<dbReference type="OrthoDB" id="9803125at2"/>
<dbReference type="PROSITE" id="PS00088">
    <property type="entry name" value="SOD_MN"/>
    <property type="match status" value="1"/>
</dbReference>
<dbReference type="Proteomes" id="UP000070224">
    <property type="component" value="Unassembled WGS sequence"/>
</dbReference>
<dbReference type="SUPFAM" id="SSF54719">
    <property type="entry name" value="Fe,Mn superoxide dismutase (SOD), C-terminal domain"/>
    <property type="match status" value="1"/>
</dbReference>
<comment type="caution">
    <text evidence="10">The sequence shown here is derived from an EMBL/GenBank/DDBJ whole genome shotgun (WGS) entry which is preliminary data.</text>
</comment>
<gene>
    <name evidence="10" type="ORF">HMPREF3185_01666</name>
</gene>
<evidence type="ECO:0000256" key="3">
    <source>
        <dbReference type="ARBA" id="ARBA00022723"/>
    </source>
</evidence>
<feature type="chain" id="PRO_5007462236" description="Superoxide dismutase" evidence="7">
    <location>
        <begin position="22"/>
        <end position="244"/>
    </location>
</feature>
<dbReference type="InterPro" id="IPR036324">
    <property type="entry name" value="Mn/Fe_SOD_N_sf"/>
</dbReference>
<dbReference type="AlphaFoldDB" id="A0A134B3S6"/>
<dbReference type="InterPro" id="IPR036314">
    <property type="entry name" value="SOD_C_sf"/>
</dbReference>
<evidence type="ECO:0000256" key="6">
    <source>
        <dbReference type="RuleBase" id="RU000414"/>
    </source>
</evidence>
<dbReference type="SUPFAM" id="SSF46609">
    <property type="entry name" value="Fe,Mn superoxide dismutase (SOD), N-terminal domain"/>
    <property type="match status" value="1"/>
</dbReference>
<comment type="similarity">
    <text evidence="1 6">Belongs to the iron/manganese superoxide dismutase family.</text>
</comment>
<accession>A0A134B3S6</accession>
<evidence type="ECO:0000259" key="9">
    <source>
        <dbReference type="Pfam" id="PF02777"/>
    </source>
</evidence>
<protein>
    <recommendedName>
        <fullName evidence="2 6">Superoxide dismutase</fullName>
        <ecNumber evidence="2 6">1.15.1.1</ecNumber>
    </recommendedName>
</protein>
<comment type="catalytic activity">
    <reaction evidence="6">
        <text>2 superoxide + 2 H(+) = H2O2 + O2</text>
        <dbReference type="Rhea" id="RHEA:20696"/>
        <dbReference type="ChEBI" id="CHEBI:15378"/>
        <dbReference type="ChEBI" id="CHEBI:15379"/>
        <dbReference type="ChEBI" id="CHEBI:16240"/>
        <dbReference type="ChEBI" id="CHEBI:18421"/>
        <dbReference type="EC" id="1.15.1.1"/>
    </reaction>
</comment>
<dbReference type="PANTHER" id="PTHR43595">
    <property type="entry name" value="37S RIBOSOMAL PROTEIN S26, MITOCHONDRIAL"/>
    <property type="match status" value="1"/>
</dbReference>
<dbReference type="EC" id="1.15.1.1" evidence="2 6"/>
<proteinExistence type="inferred from homology"/>
<feature type="binding site" evidence="5">
    <location>
        <position position="205"/>
    </location>
    <ligand>
        <name>Mn(2+)</name>
        <dbReference type="ChEBI" id="CHEBI:29035"/>
    </ligand>
</feature>
<evidence type="ECO:0000256" key="5">
    <source>
        <dbReference type="PIRSR" id="PIRSR000349-1"/>
    </source>
</evidence>
<evidence type="ECO:0000313" key="10">
    <source>
        <dbReference type="EMBL" id="KXB74591.1"/>
    </source>
</evidence>
<dbReference type="PIRSF" id="PIRSF000349">
    <property type="entry name" value="SODismutase"/>
    <property type="match status" value="1"/>
</dbReference>
<dbReference type="PANTHER" id="PTHR43595:SF2">
    <property type="entry name" value="SMALL RIBOSOMAL SUBUNIT PROTEIN MS42"/>
    <property type="match status" value="1"/>
</dbReference>
<dbReference type="InterPro" id="IPR019831">
    <property type="entry name" value="Mn/Fe_SOD_N"/>
</dbReference>
<evidence type="ECO:0000259" key="8">
    <source>
        <dbReference type="Pfam" id="PF00081"/>
    </source>
</evidence>
<keyword evidence="7" id="KW-0732">Signal</keyword>
<dbReference type="Gene3D" id="1.10.287.990">
    <property type="entry name" value="Fe,Mn superoxide dismutase (SOD) domain"/>
    <property type="match status" value="1"/>
</dbReference>
<feature type="binding site" evidence="5">
    <location>
        <position position="115"/>
    </location>
    <ligand>
        <name>Mn(2+)</name>
        <dbReference type="ChEBI" id="CHEBI:29035"/>
    </ligand>
</feature>
<dbReference type="RefSeq" id="WP_082713192.1">
    <property type="nucleotide sequence ID" value="NZ_KQ960459.1"/>
</dbReference>
<name>A0A134B3S6_9PORP</name>
<feature type="domain" description="Manganese/iron superoxide dismutase N-terminal" evidence="8">
    <location>
        <begin position="44"/>
        <end position="122"/>
    </location>
</feature>
<dbReference type="PRINTS" id="PR01703">
    <property type="entry name" value="MNSODISMTASE"/>
</dbReference>
<evidence type="ECO:0000256" key="2">
    <source>
        <dbReference type="ARBA" id="ARBA00012682"/>
    </source>
</evidence>
<dbReference type="Gene3D" id="3.55.40.20">
    <property type="entry name" value="Iron/manganese superoxide dismutase, C-terminal domain"/>
    <property type="match status" value="1"/>
</dbReference>
<feature type="signal peptide" evidence="7">
    <location>
        <begin position="1"/>
        <end position="21"/>
    </location>
</feature>
<dbReference type="PATRIC" id="fig|322095.3.peg.1642"/>
<feature type="binding site" evidence="5">
    <location>
        <position position="201"/>
    </location>
    <ligand>
        <name>Mn(2+)</name>
        <dbReference type="ChEBI" id="CHEBI:29035"/>
    </ligand>
</feature>